<evidence type="ECO:0000259" key="3">
    <source>
        <dbReference type="Pfam" id="PF05569"/>
    </source>
</evidence>
<feature type="coiled-coil region" evidence="1">
    <location>
        <begin position="465"/>
        <end position="567"/>
    </location>
</feature>
<keyword evidence="5" id="KW-1185">Reference proteome</keyword>
<keyword evidence="2" id="KW-0472">Membrane</keyword>
<dbReference type="Pfam" id="PF05569">
    <property type="entry name" value="Peptidase_M56"/>
    <property type="match status" value="1"/>
</dbReference>
<reference evidence="4 5" key="2">
    <citation type="journal article" date="2016" name="Int. J. Syst. Evol. Microbiol.">
        <title>Flavisolibacter tropicus sp. nov., isolated from tropical soil.</title>
        <authorList>
            <person name="Lee J.J."/>
            <person name="Kang M.S."/>
            <person name="Kim G.S."/>
            <person name="Lee C.S."/>
            <person name="Lim S."/>
            <person name="Lee J."/>
            <person name="Roh S.H."/>
            <person name="Kang H."/>
            <person name="Ha J.M."/>
            <person name="Bae S."/>
            <person name="Jung H.Y."/>
            <person name="Kim M.K."/>
        </authorList>
    </citation>
    <scope>NUCLEOTIDE SEQUENCE [LARGE SCALE GENOMIC DNA]</scope>
    <source>
        <strain evidence="4 5">LCS9</strain>
    </source>
</reference>
<dbReference type="InterPro" id="IPR052173">
    <property type="entry name" value="Beta-lactam_resp_regulator"/>
</dbReference>
<dbReference type="CDD" id="cd07341">
    <property type="entry name" value="M56_BlaR1_MecR1_like"/>
    <property type="match status" value="1"/>
</dbReference>
<gene>
    <name evidence="4" type="ORF">SY85_11045</name>
</gene>
<dbReference type="OrthoDB" id="15218at2"/>
<evidence type="ECO:0000256" key="2">
    <source>
        <dbReference type="SAM" id="Phobius"/>
    </source>
</evidence>
<dbReference type="PANTHER" id="PTHR34978:SF3">
    <property type="entry name" value="SLR0241 PROTEIN"/>
    <property type="match status" value="1"/>
</dbReference>
<organism evidence="4 5">
    <name type="scientific">Flavisolibacter tropicus</name>
    <dbReference type="NCBI Taxonomy" id="1492898"/>
    <lineage>
        <taxon>Bacteria</taxon>
        <taxon>Pseudomonadati</taxon>
        <taxon>Bacteroidota</taxon>
        <taxon>Chitinophagia</taxon>
        <taxon>Chitinophagales</taxon>
        <taxon>Chitinophagaceae</taxon>
        <taxon>Flavisolibacter</taxon>
    </lineage>
</organism>
<feature type="transmembrane region" description="Helical" evidence="2">
    <location>
        <begin position="118"/>
        <end position="135"/>
    </location>
</feature>
<feature type="transmembrane region" description="Helical" evidence="2">
    <location>
        <begin position="15"/>
        <end position="43"/>
    </location>
</feature>
<keyword evidence="1" id="KW-0175">Coiled coil</keyword>
<dbReference type="STRING" id="1492898.SY85_11045"/>
<protein>
    <recommendedName>
        <fullName evidence="3">Peptidase M56 domain-containing protein</fullName>
    </recommendedName>
</protein>
<dbReference type="RefSeq" id="WP_066404470.1">
    <property type="nucleotide sequence ID" value="NZ_CP011390.1"/>
</dbReference>
<proteinExistence type="predicted"/>
<dbReference type="EMBL" id="CP011390">
    <property type="protein sequence ID" value="ANE50958.1"/>
    <property type="molecule type" value="Genomic_DNA"/>
</dbReference>
<dbReference type="Proteomes" id="UP000077177">
    <property type="component" value="Chromosome"/>
</dbReference>
<keyword evidence="2" id="KW-1133">Transmembrane helix</keyword>
<evidence type="ECO:0000313" key="5">
    <source>
        <dbReference type="Proteomes" id="UP000077177"/>
    </source>
</evidence>
<feature type="domain" description="Peptidase M56" evidence="3">
    <location>
        <begin position="117"/>
        <end position="310"/>
    </location>
</feature>
<dbReference type="Gene3D" id="3.30.2010.10">
    <property type="entry name" value="Metalloproteases ('zincins'), catalytic domain"/>
    <property type="match status" value="1"/>
</dbReference>
<name>A0A172TVG1_9BACT</name>
<evidence type="ECO:0000313" key="4">
    <source>
        <dbReference type="EMBL" id="ANE50958.1"/>
    </source>
</evidence>
<reference evidence="5" key="1">
    <citation type="submission" date="2015-01" db="EMBL/GenBank/DDBJ databases">
        <title>Flavisolibacter sp./LCS9/ whole genome sequencing.</title>
        <authorList>
            <person name="Kim M.K."/>
            <person name="Srinivasan S."/>
            <person name="Lee J.-J."/>
        </authorList>
    </citation>
    <scope>NUCLEOTIDE SEQUENCE [LARGE SCALE GENOMIC DNA]</scope>
    <source>
        <strain evidence="5">LCS9</strain>
    </source>
</reference>
<dbReference type="AlphaFoldDB" id="A0A172TVG1"/>
<dbReference type="PATRIC" id="fig|1492898.3.peg.2382"/>
<dbReference type="InterPro" id="IPR008756">
    <property type="entry name" value="Peptidase_M56"/>
</dbReference>
<sequence>MLTNTTLLSIDLHHLVLSICYALLHSLWLGVVAAAFAGLVIAATTRSNPAVRYNMLLGISGLFVLASVACFFISYSQLPEFTKVTTTVGNLEGNVFVYDANVAPVTATPFWQKLVNGINAYADILVACWLVVFLWKAIKLVVGMRGLEQCRVQGTQTPNEEWVARVQELAQELKIGRVVQILESVLVKVPCTIGYFKPVILVPLGMFTLLSPAQVESILLHELAHVRRRDFAINIFLECIETVFFFNPAVYWLLTVIRQEREVCCDAMVTAYSNQPKQYMEALVTFQEQFNQVAYTMPLTGRHSLLLDRIKRMINKKNKNLTSMEKILLSLSIVAVVSFSFIPADAVKKTNEKSAHILSTKQTIVAATLEEPVNATVINTIEKSAFENSDQAMADTIGKPNKKDSITGVHIYTNASPTKEIEYTEITVKSGNRYKIGKEKGVIVSFSINGKERDVKEAARFSGMIKEIEAKSAQVEKDRQQMEKDRVIAEQQRKEIEVQRIEIEKERGELEQKRVEAEDKKEKEEIIIEQREIEVKQKKIEAEHKKIESQQRKLEMQRHQMEAGQKKQTHSLHREHSFHIQDSLTAIQKQKVKDVIQLLVQNGVVKNAESVQWFSLTKDALMVNGAKQDASLHEQLMKTTFTIPSNMGLYYGDVPGTAFGYKFGKHEINVGK</sequence>
<dbReference type="PANTHER" id="PTHR34978">
    <property type="entry name" value="POSSIBLE SENSOR-TRANSDUCER PROTEIN BLAR"/>
    <property type="match status" value="1"/>
</dbReference>
<dbReference type="KEGG" id="fla:SY85_11045"/>
<accession>A0A172TVG1</accession>
<feature type="transmembrane region" description="Helical" evidence="2">
    <location>
        <begin position="55"/>
        <end position="75"/>
    </location>
</feature>
<keyword evidence="2" id="KW-0812">Transmembrane</keyword>
<evidence type="ECO:0000256" key="1">
    <source>
        <dbReference type="SAM" id="Coils"/>
    </source>
</evidence>